<evidence type="ECO:0000313" key="1">
    <source>
        <dbReference type="EMBL" id="QFZ84634.1"/>
    </source>
</evidence>
<protein>
    <submittedName>
        <fullName evidence="1">Uncharacterized protein</fullName>
    </submittedName>
</protein>
<name>A0A5Q0M7R0_VARPD</name>
<dbReference type="EMBL" id="CP045644">
    <property type="protein sequence ID" value="QFZ84634.1"/>
    <property type="molecule type" value="Genomic_DNA"/>
</dbReference>
<reference evidence="1 2" key="1">
    <citation type="submission" date="2019-10" db="EMBL/GenBank/DDBJ databases">
        <title>Complete genome sequence of Variovorax paradoxus 5C-2.</title>
        <authorList>
            <person name="Gogoleva N.E."/>
            <person name="Balkin A.S."/>
        </authorList>
    </citation>
    <scope>NUCLEOTIDE SEQUENCE [LARGE SCALE GENOMIC DNA]</scope>
    <source>
        <strain evidence="1 2">5C-2</strain>
    </source>
</reference>
<dbReference type="AlphaFoldDB" id="A0A5Q0M7R0"/>
<proteinExistence type="predicted"/>
<organism evidence="1 2">
    <name type="scientific">Variovorax paradoxus</name>
    <dbReference type="NCBI Taxonomy" id="34073"/>
    <lineage>
        <taxon>Bacteria</taxon>
        <taxon>Pseudomonadati</taxon>
        <taxon>Pseudomonadota</taxon>
        <taxon>Betaproteobacteria</taxon>
        <taxon>Burkholderiales</taxon>
        <taxon>Comamonadaceae</taxon>
        <taxon>Variovorax</taxon>
    </lineage>
</organism>
<sequence>MATTLTKKTFDELFVFLGSEKGSFVNAQGFVQPKPTAATPRFDFDPVSKTPRGLLIESPRTNLLRFSSRFDSGVWSKVGVTVVPGAALAPNGRWDACKLALLSGSNAGASYTIQALTKSEVVTTYALSLYVKAAGSSNGYLYARGATSANSLTVGFNVATMTASSSFTGSFAEVSRKISDAGGGWRRIEMVFTTDASAVVATSIYPGSASGGAGPGDGNVGIYIWGAQLEEGKFASSYIYNVEGVTARASIGSYYDVNGVMRYAAAGVSRESYEPSNLTLPPMLLMEEQRTNLLQRTADMHLSPWTGGAMTRTPGKLAPDGTFRAVEFSGTSTSPNTQNAVATATVMTYSIYLKNVSRTGNVELLLRNTATATNGVYGIVTLHGSTPSISGAGWEMRDVGGGWYRCIHTSAIPITIGDTLTCYAVVAGARSDNGACLAWGAQLEAGAFATSYIPSTETFTGRASIGTYFDSMGAMKTAAAGVARMTYNPADLTVAPWLLLEGASANMLTESEFRNGLADAPVRLGCAVAPWNNSGFTTGLAFPAAPPVGTFAFYAAQYPVLTPTTTYVFSCFVKMDDGNAPNMPTPGGAGDFALVIGNAPVVAAACTMTHVGGGVYRVTGTQATGATVPSTATGIWKYGTNTGRTFKFTGFQLEQASSASSYIPTTTATVTRAADSATTVVGTRQADTGTSIATTRSGDGIRIDTSKGWFNPAEGTLFMELEVPKTSDSGTRTVLEFGSVGGGRMGVSFGAASTANAGAYGYSVLNAVTLATPGRTLPAPETPAKIAVSYGSDGIRFAFGNMAVTKVASAVATGVTHLGIGNTAGIGNQPFFRVRALRYRPQKLTDAEVVALTT</sequence>
<evidence type="ECO:0000313" key="2">
    <source>
        <dbReference type="Proteomes" id="UP000326780"/>
    </source>
</evidence>
<accession>A0A5Q0M7R0</accession>
<dbReference type="Proteomes" id="UP000326780">
    <property type="component" value="Chromosome"/>
</dbReference>
<gene>
    <name evidence="1" type="ORF">GFK26_18580</name>
</gene>
<dbReference type="RefSeq" id="WP_153283256.1">
    <property type="nucleotide sequence ID" value="NZ_CP045644.1"/>
</dbReference>